<evidence type="ECO:0000313" key="2">
    <source>
        <dbReference type="EMBL" id="WVZ88261.1"/>
    </source>
</evidence>
<evidence type="ECO:0000256" key="1">
    <source>
        <dbReference type="SAM" id="MobiDB-lite"/>
    </source>
</evidence>
<reference evidence="2 3" key="1">
    <citation type="submission" date="2024-02" db="EMBL/GenBank/DDBJ databases">
        <title>High-quality chromosome-scale genome assembly of Pensacola bahiagrass (Paspalum notatum Flugge var. saurae).</title>
        <authorList>
            <person name="Vega J.M."/>
            <person name="Podio M."/>
            <person name="Orjuela J."/>
            <person name="Siena L.A."/>
            <person name="Pessino S.C."/>
            <person name="Combes M.C."/>
            <person name="Mariac C."/>
            <person name="Albertini E."/>
            <person name="Pupilli F."/>
            <person name="Ortiz J.P.A."/>
            <person name="Leblanc O."/>
        </authorList>
    </citation>
    <scope>NUCLEOTIDE SEQUENCE [LARGE SCALE GENOMIC DNA]</scope>
    <source>
        <strain evidence="2">R1</strain>
        <tissue evidence="2">Leaf</tissue>
    </source>
</reference>
<protein>
    <submittedName>
        <fullName evidence="2">Uncharacterized protein</fullName>
    </submittedName>
</protein>
<proteinExistence type="predicted"/>
<feature type="region of interest" description="Disordered" evidence="1">
    <location>
        <begin position="28"/>
        <end position="61"/>
    </location>
</feature>
<dbReference type="Proteomes" id="UP001341281">
    <property type="component" value="Chromosome 08"/>
</dbReference>
<name>A0AAQ3UAP1_PASNO</name>
<feature type="compositionally biased region" description="Basic residues" evidence="1">
    <location>
        <begin position="52"/>
        <end position="61"/>
    </location>
</feature>
<evidence type="ECO:0000313" key="3">
    <source>
        <dbReference type="Proteomes" id="UP001341281"/>
    </source>
</evidence>
<organism evidence="2 3">
    <name type="scientific">Paspalum notatum var. saurae</name>
    <dbReference type="NCBI Taxonomy" id="547442"/>
    <lineage>
        <taxon>Eukaryota</taxon>
        <taxon>Viridiplantae</taxon>
        <taxon>Streptophyta</taxon>
        <taxon>Embryophyta</taxon>
        <taxon>Tracheophyta</taxon>
        <taxon>Spermatophyta</taxon>
        <taxon>Magnoliopsida</taxon>
        <taxon>Liliopsida</taxon>
        <taxon>Poales</taxon>
        <taxon>Poaceae</taxon>
        <taxon>PACMAD clade</taxon>
        <taxon>Panicoideae</taxon>
        <taxon>Andropogonodae</taxon>
        <taxon>Paspaleae</taxon>
        <taxon>Paspalinae</taxon>
        <taxon>Paspalum</taxon>
    </lineage>
</organism>
<dbReference type="EMBL" id="CP144752">
    <property type="protein sequence ID" value="WVZ88261.1"/>
    <property type="molecule type" value="Genomic_DNA"/>
</dbReference>
<keyword evidence="3" id="KW-1185">Reference proteome</keyword>
<dbReference type="AlphaFoldDB" id="A0AAQ3UAP1"/>
<sequence>MGCWTAHAQLAADTGVHAQLAPRVGALRRMPPARPTRASRWHPPHAPPPYRHASKPRTPPH</sequence>
<gene>
    <name evidence="2" type="ORF">U9M48_034801</name>
</gene>
<accession>A0AAQ3UAP1</accession>